<reference evidence="2 4" key="3">
    <citation type="submission" date="2019-04" db="EMBL/GenBank/DDBJ databases">
        <title>Microbes associate with the intestines of laboratory mice.</title>
        <authorList>
            <person name="Navarre W."/>
            <person name="Wong E."/>
            <person name="Huang K."/>
            <person name="Tropini C."/>
            <person name="Ng K."/>
            <person name="Yu B."/>
        </authorList>
    </citation>
    <scope>NUCLEOTIDE SEQUENCE [LARGE SCALE GENOMIC DNA]</scope>
    <source>
        <strain evidence="2 4">NM63_1-25</strain>
    </source>
</reference>
<dbReference type="KEGG" id="bcae:A4V03_02305"/>
<sequence>MFNFKKHGMRKNYVTAAVALLLLAGCSNDIKETDIKFAGEPGAKVSFSAVINNHEANELVTRATETNWELKDSVGITCGTNQVNINYLYEGDSRFAAKGGVAEDIWVLGSDEYDVVAYAPFMGKSGEEQPAVAVSTTSEFQATAKDRAKIDFLFAKSKATSQNPNVKLAFNHIMSRIKLEFQAGEGVELNDITCYLIGLKNTGTFNPNTGETTVSEEPVSLKDDIVWDKIGAEDNYTIQAILLPQKVQGKVTIQARMNGYLYEAEFANLTELKPGYSYNYIIKANKYTDNKYVLNITEETQILGWTNQDNDPITSDPGMANTGTEITNPDWNITEETITSKPVGK</sequence>
<reference evidence="1" key="2">
    <citation type="submission" date="2017-04" db="EMBL/GenBank/DDBJ databases">
        <title>Complete Genome Sequences of Twelve Strains of a Stable Defined Moderately Diverse Mouse Microbiota 2 (sDMDMm2).</title>
        <authorList>
            <person name="Uchimura Y."/>
            <person name="Wyss M."/>
            <person name="Brugiroux S."/>
            <person name="Limenitakis J.P."/>
            <person name="Stecher B."/>
            <person name="McCoy K.D."/>
            <person name="Macpherson A.J."/>
        </authorList>
    </citation>
    <scope>NUCLEOTIDE SEQUENCE</scope>
    <source>
        <strain evidence="1">I48</strain>
    </source>
</reference>
<accession>A0A4S2DD32</accession>
<dbReference type="Pfam" id="PF13149">
    <property type="entry name" value="Mfa_like_1"/>
    <property type="match status" value="1"/>
</dbReference>
<dbReference type="CDD" id="cd13120">
    <property type="entry name" value="BF2867_like_N"/>
    <property type="match status" value="1"/>
</dbReference>
<dbReference type="EMBL" id="CP015401">
    <property type="protein sequence ID" value="ANU59637.1"/>
    <property type="molecule type" value="Genomic_DNA"/>
</dbReference>
<evidence type="ECO:0000313" key="2">
    <source>
        <dbReference type="EMBL" id="TGY39819.1"/>
    </source>
</evidence>
<dbReference type="Gene3D" id="2.60.40.2620">
    <property type="entry name" value="Fimbrillin-like"/>
    <property type="match status" value="1"/>
</dbReference>
<proteinExistence type="predicted"/>
<reference evidence="3" key="1">
    <citation type="submission" date="2016-04" db="EMBL/GenBank/DDBJ databases">
        <title>Complete Genome Sequences of Twelve Strains of a Stable Defined Moderately Diverse Mouse Microbiota 2 (sDMDMm2).</title>
        <authorList>
            <person name="Uchimura Y."/>
            <person name="Wyss M."/>
            <person name="Brugiroux S."/>
            <person name="Limenitakis J.P."/>
            <person name="Stecher B."/>
            <person name="McCoy K.D."/>
            <person name="Macpherson A.J."/>
        </authorList>
    </citation>
    <scope>NUCLEOTIDE SEQUENCE [LARGE SCALE GENOMIC DNA]</scope>
    <source>
        <strain evidence="3">I48</strain>
    </source>
</reference>
<dbReference type="EMBL" id="SRYX01000012">
    <property type="protein sequence ID" value="TGY39819.1"/>
    <property type="molecule type" value="Genomic_DNA"/>
</dbReference>
<dbReference type="Proteomes" id="UP000092631">
    <property type="component" value="Chromosome"/>
</dbReference>
<keyword evidence="3" id="KW-1185">Reference proteome</keyword>
<name>A0A1C7H7U2_9BACE</name>
<gene>
    <name evidence="1" type="ORF">A4V03_02305</name>
    <name evidence="2" type="ORF">E5353_04780</name>
</gene>
<dbReference type="InterPro" id="IPR025049">
    <property type="entry name" value="Mfa-like_1"/>
</dbReference>
<evidence type="ECO:0000313" key="1">
    <source>
        <dbReference type="EMBL" id="ANU59637.1"/>
    </source>
</evidence>
<accession>A0A1C7H7U2</accession>
<dbReference type="PROSITE" id="PS51257">
    <property type="entry name" value="PROKAR_LIPOPROTEIN"/>
    <property type="match status" value="1"/>
</dbReference>
<dbReference type="AlphaFoldDB" id="A0A1C7H7U2"/>
<dbReference type="InterPro" id="IPR042278">
    <property type="entry name" value="Mfa-like_1_N"/>
</dbReference>
<protein>
    <submittedName>
        <fullName evidence="2">Fimbrillin family protein</fullName>
    </submittedName>
</protein>
<evidence type="ECO:0000313" key="3">
    <source>
        <dbReference type="Proteomes" id="UP000092631"/>
    </source>
</evidence>
<dbReference type="STRING" id="1796613.A4V03_02305"/>
<dbReference type="Proteomes" id="UP000309566">
    <property type="component" value="Unassembled WGS sequence"/>
</dbReference>
<dbReference type="CDD" id="cd13121">
    <property type="entry name" value="BF2867_like_C"/>
    <property type="match status" value="1"/>
</dbReference>
<evidence type="ECO:0000313" key="4">
    <source>
        <dbReference type="Proteomes" id="UP000309566"/>
    </source>
</evidence>
<dbReference type="Gene3D" id="2.60.40.2630">
    <property type="match status" value="1"/>
</dbReference>
<organism evidence="1 3">
    <name type="scientific">Bacteroides caecimuris</name>
    <dbReference type="NCBI Taxonomy" id="1796613"/>
    <lineage>
        <taxon>Bacteria</taxon>
        <taxon>Pseudomonadati</taxon>
        <taxon>Bacteroidota</taxon>
        <taxon>Bacteroidia</taxon>
        <taxon>Bacteroidales</taxon>
        <taxon>Bacteroidaceae</taxon>
        <taxon>Bacteroides</taxon>
    </lineage>
</organism>